<gene>
    <name evidence="18" type="ORF">BCR36DRAFT_359670</name>
</gene>
<dbReference type="GO" id="GO:0031011">
    <property type="term" value="C:Ino80 complex"/>
    <property type="evidence" value="ECO:0007669"/>
    <property type="project" value="UniProtKB-UniRule"/>
</dbReference>
<name>A0A1Y1V1T8_9FUNG</name>
<comment type="subunit">
    <text evidence="12">Component of the INO80 chromatin-remodeling complex.</text>
</comment>
<dbReference type="InterPro" id="IPR027417">
    <property type="entry name" value="P-loop_NTPase"/>
</dbReference>
<evidence type="ECO:0000256" key="6">
    <source>
        <dbReference type="ARBA" id="ARBA00022801"/>
    </source>
</evidence>
<dbReference type="PROSITE" id="PS51192">
    <property type="entry name" value="HELICASE_ATP_BIND_1"/>
    <property type="match status" value="1"/>
</dbReference>
<dbReference type="Pfam" id="PF00271">
    <property type="entry name" value="Helicase_C"/>
    <property type="match status" value="1"/>
</dbReference>
<keyword evidence="11" id="KW-0539">Nucleus</keyword>
<keyword evidence="5 12" id="KW-0227">DNA damage</keyword>
<dbReference type="Pfam" id="PF00176">
    <property type="entry name" value="SNF2-rel_dom"/>
    <property type="match status" value="1"/>
</dbReference>
<dbReference type="Proteomes" id="UP000193719">
    <property type="component" value="Unassembled WGS sequence"/>
</dbReference>
<dbReference type="SUPFAM" id="SSF52540">
    <property type="entry name" value="P-loop containing nucleoside triphosphate hydrolases"/>
    <property type="match status" value="2"/>
</dbReference>
<organism evidence="18 19">
    <name type="scientific">Piromyces finnis</name>
    <dbReference type="NCBI Taxonomy" id="1754191"/>
    <lineage>
        <taxon>Eukaryota</taxon>
        <taxon>Fungi</taxon>
        <taxon>Fungi incertae sedis</taxon>
        <taxon>Chytridiomycota</taxon>
        <taxon>Chytridiomycota incertae sedis</taxon>
        <taxon>Neocallimastigomycetes</taxon>
        <taxon>Neocallimastigales</taxon>
        <taxon>Neocallimastigaceae</taxon>
        <taxon>Piromyces</taxon>
    </lineage>
</organism>
<keyword evidence="9" id="KW-0010">Activator</keyword>
<dbReference type="InterPro" id="IPR038718">
    <property type="entry name" value="SNF2-like_sf"/>
</dbReference>
<accession>A0A1Y1V1T8</accession>
<dbReference type="GO" id="GO:0032006">
    <property type="term" value="P:regulation of TOR signaling"/>
    <property type="evidence" value="ECO:0007669"/>
    <property type="project" value="EnsemblFungi"/>
</dbReference>
<evidence type="ECO:0000313" key="19">
    <source>
        <dbReference type="Proteomes" id="UP000193719"/>
    </source>
</evidence>
<keyword evidence="10 12" id="KW-0234">DNA repair</keyword>
<dbReference type="SMART" id="SM00490">
    <property type="entry name" value="HELICc"/>
    <property type="match status" value="1"/>
</dbReference>
<dbReference type="PROSITE" id="PS51413">
    <property type="entry name" value="DBINO"/>
    <property type="match status" value="1"/>
</dbReference>
<comment type="domain">
    <text evidence="12">The DBINO region is involved in binding to DNA.</text>
</comment>
<feature type="region of interest" description="Disordered" evidence="14">
    <location>
        <begin position="1595"/>
        <end position="1659"/>
    </location>
</feature>
<dbReference type="EMBL" id="MCFH01000045">
    <property type="protein sequence ID" value="ORX44534.1"/>
    <property type="molecule type" value="Genomic_DNA"/>
</dbReference>
<dbReference type="GO" id="GO:0034080">
    <property type="term" value="P:CENP-A containing chromatin assembly"/>
    <property type="evidence" value="ECO:0007669"/>
    <property type="project" value="EnsemblFungi"/>
</dbReference>
<feature type="compositionally biased region" description="Basic and acidic residues" evidence="14">
    <location>
        <begin position="647"/>
        <end position="662"/>
    </location>
</feature>
<reference evidence="18 19" key="1">
    <citation type="submission" date="2016-08" db="EMBL/GenBank/DDBJ databases">
        <title>Genomes of anaerobic fungi encode conserved fungal cellulosomes for biomass hydrolysis.</title>
        <authorList>
            <consortium name="DOE Joint Genome Institute"/>
            <person name="Haitjema C.H."/>
            <person name="Gilmore S.P."/>
            <person name="Henske J.K."/>
            <person name="Solomon K.V."/>
            <person name="De Groot R."/>
            <person name="Kuo A."/>
            <person name="Mondo S.J."/>
            <person name="Salamov A.A."/>
            <person name="Labutti K."/>
            <person name="Zhao Z."/>
            <person name="Chiniquy J."/>
            <person name="Barry K."/>
            <person name="Brewer H.M."/>
            <person name="Purvine S.O."/>
            <person name="Wright A.T."/>
            <person name="Boxma B."/>
            <person name="Van Alen T."/>
            <person name="Hackstein J.H."/>
            <person name="Baker S.E."/>
            <person name="Grigoriev I.V."/>
            <person name="O'Malley M.A."/>
        </authorList>
    </citation>
    <scope>NUCLEOTIDE SEQUENCE [LARGE SCALE GENOMIC DNA]</scope>
    <source>
        <strain evidence="19">finn</strain>
    </source>
</reference>
<dbReference type="GO" id="GO:0031509">
    <property type="term" value="P:subtelomeric heterochromatin formation"/>
    <property type="evidence" value="ECO:0007669"/>
    <property type="project" value="EnsemblFungi"/>
</dbReference>
<comment type="similarity">
    <text evidence="2 12">Belongs to the SNF2/RAD54 helicase family.</text>
</comment>
<dbReference type="PROSITE" id="PS51194">
    <property type="entry name" value="HELICASE_CTER"/>
    <property type="match status" value="1"/>
</dbReference>
<dbReference type="SMART" id="SM00487">
    <property type="entry name" value="DEXDc"/>
    <property type="match status" value="1"/>
</dbReference>
<dbReference type="GO" id="GO:0005524">
    <property type="term" value="F:ATP binding"/>
    <property type="evidence" value="ECO:0007669"/>
    <property type="project" value="UniProtKB-UniRule"/>
</dbReference>
<evidence type="ECO:0000256" key="4">
    <source>
        <dbReference type="ARBA" id="ARBA00022741"/>
    </source>
</evidence>
<dbReference type="InterPro" id="IPR020838">
    <property type="entry name" value="DBINO"/>
</dbReference>
<dbReference type="GO" id="GO:0045944">
    <property type="term" value="P:positive regulation of transcription by RNA polymerase II"/>
    <property type="evidence" value="ECO:0007669"/>
    <property type="project" value="EnsemblFungi"/>
</dbReference>
<feature type="compositionally biased region" description="Basic and acidic residues" evidence="14">
    <location>
        <begin position="92"/>
        <end position="101"/>
    </location>
</feature>
<evidence type="ECO:0000256" key="5">
    <source>
        <dbReference type="ARBA" id="ARBA00022763"/>
    </source>
</evidence>
<sequence>MNYDNINSYHENLLYENDRLSNENNQGLIETNNEIQHNNVNTVRNATSLENILNSNKKGDFKIDEDNISNLSKAKIKSPRKRNTKSKSLVKSKNDKSISEKKGRKGRPKKIKSIDFNNDIQSSEPTFENNEINGQELYNIKNETEDDNKTLNNDFIKKQNSKKNRKNKNKIDNQQIKRKLKNNNEKKEAIVESDNEKELIEMDDNNTLNDSDFNNYYDNYYNEDSDDIDEIEEEEGENNHELDYGDDGENYIQGKNKLQIDKLKIKSKIYSEGTSDEETEEYDNALKNQTITNSSIVSKAFERLDELEKATSCITESDDDSSDPDDLKDTMNEKYKDVVFNYMLELHKKKKIYTKKYEDKLKKKEEKGRKKILEKYNNNYSNINDDEEIDKILENYNYENINETTLGRYQYMIDNDNNEANEDYELSEKENDHNILNNGISLLPLDEKSSTEMNILRTENDNILKEESKFEIVKQRIKTKEEIEKEEKQKAQQEKLKQEREERIKRKKIWKQICSKEIPIASKRMNQSYSIKLSNLRKVSQLCQRETKRVAYKYFKMNKDYPYKCKRAMREMLIFWKRNEREEREARKRAEKEAQEKLRIEEEIREQRRQARKLNFLITQTELYSHFVGKKIQGTTNEDNNSQSIETQEKSNEKINNKKDATEFDEIDFDDEDEDKLKERAQQSAEAALKLCQEQTKIFDEETKALRKQAESNNNLNISEGQLDEIDFKNPTSLPSGTETEQPKMLTCQLKAYQLKGLNWLANLYEQGINGILADEMGLGKTVQSIALMAYLAEKNNIWGPFLVICPASTLHNWQQEVTKFAPELKVIPYWGSQKDRKIIRKFWDKKKLYTKDAPFHVLITSYQLIVTDEKYFQKIKWQYMILDEAQAIKSSNSARWKTLLGFNCRNRCLLTGTPIQNSMQELWALLHFIMPTLFDSHEEFSEWFSKDIESHAENKGTLNQHQLKRLHMILKPFMLRRIKRDVEHELGEKIEVEVKCQLTPRQKRMYQGVKEKISVSELLDRITSLNDKESIDSLMNLVMQFRKVCNHPELFERAPVISPFWFDKNVIDQQLPVGKEGNYEFNVIYSPQHPIQYRIPKLIYRSGLIQSPRSNYFANNGTKHRILDHLFNIYAPEYINETLETTQENGYCQSTFSFLKFTNTSVHEVSQIAKATLIHRLLFHLIKNVQWQKKKKYYELKNWEYQEKSSSPFIDNSLLLLPPNNLKRNQLKDTIHSQNSYYLGSKYGSIHDTFKYMTTICNTYKSFNILTREHLCYMPMTLAPPIEVQCSDRGFVNENTDILFNPHIKHILTGYHSRKLEIIETKAYDDYIDNNKKSILSANDSIHINYPFGSFINDVTSNSVNPQQIEKNIELCHIVNNELGTPGLIGKPPTYQGFTNIWIPPVDKLIYDSGKLTQLDHLLKKLKDEGHRVLIFFQMVKMIDIIEEYLTYRKYTYLRLDGSTSITERNNMVSDWQTRSDLFVFLLSTRAGGLGINLTAADTVIFYDNDWNPTVDQQAMDRCHRLGQTKQVTVYRLITAGTVEERILIRAKQKDQIQKVVISGGEFRQVDFKPREIVSLLLDDDELEENLMKRKLAQEEEKNKKKLKTTKKSKDGNSGVTRKRKTQSSQSTDKASTTSKRKRSAAASTPTSTSVSTTIRNA</sequence>
<evidence type="ECO:0000256" key="12">
    <source>
        <dbReference type="RuleBase" id="RU368001"/>
    </source>
</evidence>
<keyword evidence="13" id="KW-0175">Coiled coil</keyword>
<evidence type="ECO:0000259" key="15">
    <source>
        <dbReference type="PROSITE" id="PS51192"/>
    </source>
</evidence>
<feature type="compositionally biased region" description="Polar residues" evidence="14">
    <location>
        <begin position="1624"/>
        <end position="1635"/>
    </location>
</feature>
<feature type="compositionally biased region" description="Basic residues" evidence="14">
    <location>
        <begin position="159"/>
        <end position="168"/>
    </location>
</feature>
<feature type="compositionally biased region" description="Acidic residues" evidence="14">
    <location>
        <begin position="663"/>
        <end position="674"/>
    </location>
</feature>
<evidence type="ECO:0000256" key="7">
    <source>
        <dbReference type="ARBA" id="ARBA00022840"/>
    </source>
</evidence>
<dbReference type="GO" id="GO:0006366">
    <property type="term" value="P:transcription by RNA polymerase II"/>
    <property type="evidence" value="ECO:0007669"/>
    <property type="project" value="EnsemblFungi"/>
</dbReference>
<dbReference type="GO" id="GO:0016887">
    <property type="term" value="F:ATP hydrolysis activity"/>
    <property type="evidence" value="ECO:0007669"/>
    <property type="project" value="EnsemblFungi"/>
</dbReference>
<dbReference type="GO" id="GO:0000722">
    <property type="term" value="P:telomere maintenance via recombination"/>
    <property type="evidence" value="ECO:0007669"/>
    <property type="project" value="EnsemblFungi"/>
</dbReference>
<evidence type="ECO:0000313" key="18">
    <source>
        <dbReference type="EMBL" id="ORX44534.1"/>
    </source>
</evidence>
<comment type="function">
    <text evidence="12">ATPase component of the INO80 complex which remodels chromatin by shifting nucleosomes and is involved in DNA repair.</text>
</comment>
<dbReference type="EC" id="3.6.4.-" evidence="12"/>
<dbReference type="InterPro" id="IPR050520">
    <property type="entry name" value="INO80/SWR1_helicase"/>
</dbReference>
<evidence type="ECO:0000256" key="9">
    <source>
        <dbReference type="ARBA" id="ARBA00023159"/>
    </source>
</evidence>
<evidence type="ECO:0000256" key="14">
    <source>
        <dbReference type="SAM" id="MobiDB-lite"/>
    </source>
</evidence>
<dbReference type="InterPro" id="IPR049730">
    <property type="entry name" value="SNF2/RAD54-like_C"/>
</dbReference>
<dbReference type="STRING" id="1754191.A0A1Y1V1T8"/>
<comment type="catalytic activity">
    <reaction evidence="12">
        <text>ATP + H2O = ADP + phosphate + H(+)</text>
        <dbReference type="Rhea" id="RHEA:13065"/>
        <dbReference type="ChEBI" id="CHEBI:15377"/>
        <dbReference type="ChEBI" id="CHEBI:15378"/>
        <dbReference type="ChEBI" id="CHEBI:30616"/>
        <dbReference type="ChEBI" id="CHEBI:43474"/>
        <dbReference type="ChEBI" id="CHEBI:456216"/>
    </reaction>
</comment>
<dbReference type="InterPro" id="IPR014001">
    <property type="entry name" value="Helicase_ATP-bd"/>
</dbReference>
<keyword evidence="19" id="KW-1185">Reference proteome</keyword>
<dbReference type="OrthoDB" id="372624at2759"/>
<dbReference type="InterPro" id="IPR001650">
    <property type="entry name" value="Helicase_C-like"/>
</dbReference>
<dbReference type="CDD" id="cd18793">
    <property type="entry name" value="SF2_C_SNF"/>
    <property type="match status" value="1"/>
</dbReference>
<dbReference type="GO" id="GO:0003677">
    <property type="term" value="F:DNA binding"/>
    <property type="evidence" value="ECO:0007669"/>
    <property type="project" value="UniProtKB-UniRule"/>
</dbReference>
<keyword evidence="7 12" id="KW-0067">ATP-binding</keyword>
<feature type="compositionally biased region" description="Low complexity" evidence="14">
    <location>
        <begin position="1642"/>
        <end position="1659"/>
    </location>
</feature>
<feature type="region of interest" description="Disordered" evidence="14">
    <location>
        <begin position="72"/>
        <end position="112"/>
    </location>
</feature>
<dbReference type="GO" id="GO:0006281">
    <property type="term" value="P:DNA repair"/>
    <property type="evidence" value="ECO:0007669"/>
    <property type="project" value="UniProtKB-UniRule"/>
</dbReference>
<feature type="region of interest" description="Disordered" evidence="14">
    <location>
        <begin position="633"/>
        <end position="676"/>
    </location>
</feature>
<feature type="domain" description="Helicase C-terminal" evidence="16">
    <location>
        <begin position="1415"/>
        <end position="1575"/>
    </location>
</feature>
<comment type="subcellular location">
    <subcellularLocation>
        <location evidence="1 12">Nucleus</location>
    </subcellularLocation>
</comment>
<protein>
    <recommendedName>
        <fullName evidence="3 12">Chromatin-remodeling ATPase INO80</fullName>
        <ecNumber evidence="12">3.6.4.-</ecNumber>
    </recommendedName>
</protein>
<evidence type="ECO:0000256" key="11">
    <source>
        <dbReference type="ARBA" id="ARBA00023242"/>
    </source>
</evidence>
<dbReference type="GO" id="GO:0000781">
    <property type="term" value="C:chromosome, telomeric region"/>
    <property type="evidence" value="ECO:0007669"/>
    <property type="project" value="GOC"/>
</dbReference>
<dbReference type="Gene3D" id="3.40.50.300">
    <property type="entry name" value="P-loop containing nucleotide triphosphate hydrolases"/>
    <property type="match status" value="1"/>
</dbReference>
<feature type="compositionally biased region" description="Basic residues" evidence="14">
    <location>
        <begin position="74"/>
        <end position="90"/>
    </location>
</feature>
<dbReference type="InterPro" id="IPR000330">
    <property type="entry name" value="SNF2_N"/>
</dbReference>
<evidence type="ECO:0000256" key="8">
    <source>
        <dbReference type="ARBA" id="ARBA00023125"/>
    </source>
</evidence>
<dbReference type="GO" id="GO:0042393">
    <property type="term" value="F:histone binding"/>
    <property type="evidence" value="ECO:0007669"/>
    <property type="project" value="TreeGrafter"/>
</dbReference>
<dbReference type="Pfam" id="PF13892">
    <property type="entry name" value="DBINO"/>
    <property type="match status" value="1"/>
</dbReference>
<evidence type="ECO:0000256" key="3">
    <source>
        <dbReference type="ARBA" id="ARBA00019805"/>
    </source>
</evidence>
<evidence type="ECO:0000259" key="17">
    <source>
        <dbReference type="PROSITE" id="PS51413"/>
    </source>
</evidence>
<feature type="compositionally biased region" description="Basic residues" evidence="14">
    <location>
        <begin position="102"/>
        <end position="111"/>
    </location>
</feature>
<feature type="coiled-coil region" evidence="13">
    <location>
        <begin position="474"/>
        <end position="503"/>
    </location>
</feature>
<keyword evidence="8 12" id="KW-0238">DNA-binding</keyword>
<reference evidence="18 19" key="2">
    <citation type="submission" date="2016-08" db="EMBL/GenBank/DDBJ databases">
        <title>Pervasive Adenine N6-methylation of Active Genes in Fungi.</title>
        <authorList>
            <consortium name="DOE Joint Genome Institute"/>
            <person name="Mondo S.J."/>
            <person name="Dannebaum R.O."/>
            <person name="Kuo R.C."/>
            <person name="Labutti K."/>
            <person name="Haridas S."/>
            <person name="Kuo A."/>
            <person name="Salamov A."/>
            <person name="Ahrendt S.R."/>
            <person name="Lipzen A."/>
            <person name="Sullivan W."/>
            <person name="Andreopoulos W.B."/>
            <person name="Clum A."/>
            <person name="Lindquist E."/>
            <person name="Daum C."/>
            <person name="Ramamoorthy G.K."/>
            <person name="Gryganskyi A."/>
            <person name="Culley D."/>
            <person name="Magnuson J.K."/>
            <person name="James T.Y."/>
            <person name="O'Malley M.A."/>
            <person name="Stajich J.E."/>
            <person name="Spatafora J.W."/>
            <person name="Visel A."/>
            <person name="Grigoriev I.V."/>
        </authorList>
    </citation>
    <scope>NUCLEOTIDE SEQUENCE [LARGE SCALE GENOMIC DNA]</scope>
    <source>
        <strain evidence="19">finn</strain>
    </source>
</reference>
<feature type="coiled-coil region" evidence="13">
    <location>
        <begin position="577"/>
        <end position="610"/>
    </location>
</feature>
<evidence type="ECO:0000256" key="10">
    <source>
        <dbReference type="ARBA" id="ARBA00023204"/>
    </source>
</evidence>
<dbReference type="FunFam" id="3.40.50.10810:FF:000006">
    <property type="entry name" value="Putative DNA helicase INO80"/>
    <property type="match status" value="1"/>
</dbReference>
<evidence type="ECO:0000256" key="13">
    <source>
        <dbReference type="SAM" id="Coils"/>
    </source>
</evidence>
<feature type="domain" description="DBINO" evidence="17">
    <location>
        <begin position="509"/>
        <end position="634"/>
    </location>
</feature>
<comment type="caution">
    <text evidence="18">The sequence shown here is derived from an EMBL/GenBank/DDBJ whole genome shotgun (WGS) entry which is preliminary data.</text>
</comment>
<evidence type="ECO:0000256" key="1">
    <source>
        <dbReference type="ARBA" id="ARBA00004123"/>
    </source>
</evidence>
<feature type="region of interest" description="Disordered" evidence="14">
    <location>
        <begin position="143"/>
        <end position="173"/>
    </location>
</feature>
<proteinExistence type="inferred from homology"/>
<dbReference type="PANTHER" id="PTHR45685:SF2">
    <property type="entry name" value="CHROMATIN-REMODELING ATPASE INO80"/>
    <property type="match status" value="1"/>
</dbReference>
<keyword evidence="6 12" id="KW-0378">Hydrolase</keyword>
<keyword evidence="4" id="KW-0547">Nucleotide-binding</keyword>
<feature type="compositionally biased region" description="Polar residues" evidence="14">
    <location>
        <begin position="633"/>
        <end position="646"/>
    </location>
</feature>
<dbReference type="PANTHER" id="PTHR45685">
    <property type="entry name" value="HELICASE SRCAP-RELATED"/>
    <property type="match status" value="1"/>
</dbReference>
<evidence type="ECO:0000256" key="2">
    <source>
        <dbReference type="ARBA" id="ARBA00007025"/>
    </source>
</evidence>
<dbReference type="GO" id="GO:0000775">
    <property type="term" value="C:chromosome, centromeric region"/>
    <property type="evidence" value="ECO:0007669"/>
    <property type="project" value="EnsemblFungi"/>
</dbReference>
<evidence type="ECO:0000259" key="16">
    <source>
        <dbReference type="PROSITE" id="PS51194"/>
    </source>
</evidence>
<feature type="domain" description="Helicase ATP-binding" evidence="15">
    <location>
        <begin position="762"/>
        <end position="933"/>
    </location>
</feature>
<dbReference type="Gene3D" id="3.40.50.10810">
    <property type="entry name" value="Tandem AAA-ATPase domain"/>
    <property type="match status" value="1"/>
</dbReference>